<reference evidence="4" key="2">
    <citation type="submission" date="2020-09" db="EMBL/GenBank/DDBJ databases">
        <authorList>
            <person name="Sun Q."/>
            <person name="Sedlacek I."/>
        </authorList>
    </citation>
    <scope>NUCLEOTIDE SEQUENCE</scope>
    <source>
        <strain evidence="4">CCM 8711</strain>
    </source>
</reference>
<comment type="similarity">
    <text evidence="1 3">Belongs to the short-chain dehydrogenases/reductases (SDR) family.</text>
</comment>
<dbReference type="GO" id="GO:0016491">
    <property type="term" value="F:oxidoreductase activity"/>
    <property type="evidence" value="ECO:0007669"/>
    <property type="project" value="UniProtKB-KW"/>
</dbReference>
<proteinExistence type="inferred from homology"/>
<evidence type="ECO:0000256" key="3">
    <source>
        <dbReference type="RuleBase" id="RU000363"/>
    </source>
</evidence>
<protein>
    <submittedName>
        <fullName evidence="4">3-ketoacyl-ACP reductase</fullName>
    </submittedName>
</protein>
<organism evidence="4 5">
    <name type="scientific">Mucilaginibacter galii</name>
    <dbReference type="NCBI Taxonomy" id="2005073"/>
    <lineage>
        <taxon>Bacteria</taxon>
        <taxon>Pseudomonadati</taxon>
        <taxon>Bacteroidota</taxon>
        <taxon>Sphingobacteriia</taxon>
        <taxon>Sphingobacteriales</taxon>
        <taxon>Sphingobacteriaceae</taxon>
        <taxon>Mucilaginibacter</taxon>
    </lineage>
</organism>
<keyword evidence="5" id="KW-1185">Reference proteome</keyword>
<dbReference type="AlphaFoldDB" id="A0A917JE70"/>
<dbReference type="InterPro" id="IPR036291">
    <property type="entry name" value="NAD(P)-bd_dom_sf"/>
</dbReference>
<dbReference type="Gene3D" id="3.40.50.720">
    <property type="entry name" value="NAD(P)-binding Rossmann-like Domain"/>
    <property type="match status" value="1"/>
</dbReference>
<gene>
    <name evidence="4" type="primary">fabG</name>
    <name evidence="4" type="ORF">GCM10011425_36780</name>
</gene>
<evidence type="ECO:0000256" key="2">
    <source>
        <dbReference type="ARBA" id="ARBA00023002"/>
    </source>
</evidence>
<name>A0A917JE70_9SPHI</name>
<dbReference type="CDD" id="cd05233">
    <property type="entry name" value="SDR_c"/>
    <property type="match status" value="1"/>
</dbReference>
<dbReference type="PRINTS" id="PR00081">
    <property type="entry name" value="GDHRDH"/>
</dbReference>
<evidence type="ECO:0000313" key="5">
    <source>
        <dbReference type="Proteomes" id="UP000662074"/>
    </source>
</evidence>
<dbReference type="Pfam" id="PF00106">
    <property type="entry name" value="adh_short"/>
    <property type="match status" value="1"/>
</dbReference>
<keyword evidence="2" id="KW-0560">Oxidoreductase</keyword>
<dbReference type="PRINTS" id="PR00080">
    <property type="entry name" value="SDRFAMILY"/>
</dbReference>
<evidence type="ECO:0000256" key="1">
    <source>
        <dbReference type="ARBA" id="ARBA00006484"/>
    </source>
</evidence>
<dbReference type="PANTHER" id="PTHR42901:SF1">
    <property type="entry name" value="ALCOHOL DEHYDROGENASE"/>
    <property type="match status" value="1"/>
</dbReference>
<evidence type="ECO:0000313" key="4">
    <source>
        <dbReference type="EMBL" id="GGI52466.1"/>
    </source>
</evidence>
<comment type="caution">
    <text evidence="4">The sequence shown here is derived from an EMBL/GenBank/DDBJ whole genome shotgun (WGS) entry which is preliminary data.</text>
</comment>
<accession>A0A917JE70</accession>
<dbReference type="SUPFAM" id="SSF51735">
    <property type="entry name" value="NAD(P)-binding Rossmann-fold domains"/>
    <property type="match status" value="1"/>
</dbReference>
<dbReference type="Proteomes" id="UP000662074">
    <property type="component" value="Unassembled WGS sequence"/>
</dbReference>
<dbReference type="InterPro" id="IPR002347">
    <property type="entry name" value="SDR_fam"/>
</dbReference>
<dbReference type="RefSeq" id="WP_188418573.1">
    <property type="nucleotide sequence ID" value="NZ_BMDO01000013.1"/>
</dbReference>
<dbReference type="PANTHER" id="PTHR42901">
    <property type="entry name" value="ALCOHOL DEHYDROGENASE"/>
    <property type="match status" value="1"/>
</dbReference>
<sequence>MENALITGATQGIGRSVAVAFAKQGISMAICSRNVKDLAALKQELLAINPNIQVFALAVDCSRKDELLNYARQAQQQLGFIKVVVNNVGMFQPSSILDDADDAFTTNFNTNLMPAYELYRFFGKSMMDERAGHFFNICSIAAKEPVVNAGIYSVTKAALYSLTHIMKLEMQAYSIKVTAVLPGSTLTGSWAGTEVHPDRFVMPDDIAAAILNAYNMSKGANVDEIIIKPVLGQL</sequence>
<dbReference type="EMBL" id="BMDO01000013">
    <property type="protein sequence ID" value="GGI52466.1"/>
    <property type="molecule type" value="Genomic_DNA"/>
</dbReference>
<reference evidence="4" key="1">
    <citation type="journal article" date="2014" name="Int. J. Syst. Evol. Microbiol.">
        <title>Complete genome sequence of Corynebacterium casei LMG S-19264T (=DSM 44701T), isolated from a smear-ripened cheese.</title>
        <authorList>
            <consortium name="US DOE Joint Genome Institute (JGI-PGF)"/>
            <person name="Walter F."/>
            <person name="Albersmeier A."/>
            <person name="Kalinowski J."/>
            <person name="Ruckert C."/>
        </authorList>
    </citation>
    <scope>NUCLEOTIDE SEQUENCE</scope>
    <source>
        <strain evidence="4">CCM 8711</strain>
    </source>
</reference>